<name>A0ABQ8C5V3_BRANA</name>
<dbReference type="PANTHER" id="PTHR14379">
    <property type="entry name" value="LIMKAIN B LKAP"/>
    <property type="match status" value="1"/>
</dbReference>
<comment type="caution">
    <text evidence="2">The sequence shown here is derived from an EMBL/GenBank/DDBJ whole genome shotgun (WGS) entry which is preliminary data.</text>
</comment>
<organism evidence="2 3">
    <name type="scientific">Brassica napus</name>
    <name type="common">Rape</name>
    <dbReference type="NCBI Taxonomy" id="3708"/>
    <lineage>
        <taxon>Eukaryota</taxon>
        <taxon>Viridiplantae</taxon>
        <taxon>Streptophyta</taxon>
        <taxon>Embryophyta</taxon>
        <taxon>Tracheophyta</taxon>
        <taxon>Spermatophyta</taxon>
        <taxon>Magnoliopsida</taxon>
        <taxon>eudicotyledons</taxon>
        <taxon>Gunneridae</taxon>
        <taxon>Pentapetalae</taxon>
        <taxon>rosids</taxon>
        <taxon>malvids</taxon>
        <taxon>Brassicales</taxon>
        <taxon>Brassicaceae</taxon>
        <taxon>Brassiceae</taxon>
        <taxon>Brassica</taxon>
    </lineage>
</organism>
<dbReference type="CDD" id="cd10910">
    <property type="entry name" value="PIN_limkain_b1_N_like"/>
    <property type="match status" value="1"/>
</dbReference>
<reference evidence="2 3" key="1">
    <citation type="submission" date="2021-05" db="EMBL/GenBank/DDBJ databases">
        <title>Genome Assembly of Synthetic Allotetraploid Brassica napus Reveals Homoeologous Exchanges between Subgenomes.</title>
        <authorList>
            <person name="Davis J.T."/>
        </authorList>
    </citation>
    <scope>NUCLEOTIDE SEQUENCE [LARGE SCALE GENOMIC DNA]</scope>
    <source>
        <strain evidence="3">cv. Da-Ae</strain>
        <tissue evidence="2">Seedling</tissue>
    </source>
</reference>
<dbReference type="Pfam" id="PF01936">
    <property type="entry name" value="NYN"/>
    <property type="match status" value="1"/>
</dbReference>
<gene>
    <name evidence="2" type="ORF">HID58_035776</name>
</gene>
<evidence type="ECO:0000313" key="2">
    <source>
        <dbReference type="EMBL" id="KAH0912455.1"/>
    </source>
</evidence>
<sequence>MMEAGMREKAMMECPIPAGLDPGSIFRNIKSALAKQGYLGELTIRPYCDKDQFPDGPDDFESAGMKLVPPDVPSTFSWLHPEDAPRWCPKCRKPLEDVVAESGEWFWESLAAGGDSIAKTKCEELLGSMSATKHWKVSLSSRSSWKMETVPSVTNTTYAEATKTGVFWDVEECPIPEDLDPELVYQNIRSALANKGYHGEVKIMAFGDRNQIPGYYQIRRNRNLSPRGMLPHFLVWVLENSHESSNMMIISRNGMELASAFELCKKEGHNIFFANPLNGPRICECKYEDLTTEMWVWETLAAGGDPIVKTKRGAEMSNKEEEEELLYFLCSMLVISRDGMELAFAFDIYEDHNILFANPLHARRHCHCTTPSYHLNTETWVWDQTLAAGGDLISKTNNQYTR</sequence>
<protein>
    <recommendedName>
        <fullName evidence="1">NYN domain-containing protein</fullName>
    </recommendedName>
</protein>
<feature type="domain" description="NYN" evidence="1">
    <location>
        <begin position="163"/>
        <end position="213"/>
    </location>
</feature>
<dbReference type="Proteomes" id="UP000824890">
    <property type="component" value="Unassembled WGS sequence"/>
</dbReference>
<accession>A0ABQ8C5V3</accession>
<evidence type="ECO:0000313" key="3">
    <source>
        <dbReference type="Proteomes" id="UP000824890"/>
    </source>
</evidence>
<keyword evidence="3" id="KW-1185">Reference proteome</keyword>
<proteinExistence type="predicted"/>
<dbReference type="EMBL" id="JAGKQM010000009">
    <property type="protein sequence ID" value="KAH0912455.1"/>
    <property type="molecule type" value="Genomic_DNA"/>
</dbReference>
<evidence type="ECO:0000259" key="1">
    <source>
        <dbReference type="Pfam" id="PF01936"/>
    </source>
</evidence>
<dbReference type="PANTHER" id="PTHR14379:SF15">
    <property type="entry name" value="NYN DOMAIN-CONTAINING PROTEIN"/>
    <property type="match status" value="1"/>
</dbReference>
<dbReference type="InterPro" id="IPR021139">
    <property type="entry name" value="NYN"/>
</dbReference>
<dbReference type="InterPro" id="IPR024768">
    <property type="entry name" value="Marf1"/>
</dbReference>